<dbReference type="InterPro" id="IPR036388">
    <property type="entry name" value="WH-like_DNA-bd_sf"/>
</dbReference>
<comment type="similarity">
    <text evidence="1">Belongs to the AfsR/DnrI/RedD regulatory family.</text>
</comment>
<keyword evidence="2" id="KW-0805">Transcription regulation</keyword>
<feature type="domain" description="HTH luxR-type" evidence="6">
    <location>
        <begin position="1144"/>
        <end position="1206"/>
    </location>
</feature>
<evidence type="ECO:0000256" key="1">
    <source>
        <dbReference type="ARBA" id="ARBA00005820"/>
    </source>
</evidence>
<dbReference type="CDD" id="cd15831">
    <property type="entry name" value="BTAD"/>
    <property type="match status" value="1"/>
</dbReference>
<evidence type="ECO:0000256" key="3">
    <source>
        <dbReference type="ARBA" id="ARBA00023125"/>
    </source>
</evidence>
<dbReference type="SUPFAM" id="SSF46894">
    <property type="entry name" value="C-terminal effector domain of the bipartite response regulators"/>
    <property type="match status" value="2"/>
</dbReference>
<evidence type="ECO:0000259" key="7">
    <source>
        <dbReference type="PROSITE" id="PS51755"/>
    </source>
</evidence>
<reference evidence="8 9" key="1">
    <citation type="submission" date="2024-09" db="EMBL/GenBank/DDBJ databases">
        <authorList>
            <person name="Sun Q."/>
            <person name="Mori K."/>
        </authorList>
    </citation>
    <scope>NUCLEOTIDE SEQUENCE [LARGE SCALE GENOMIC DNA]</scope>
    <source>
        <strain evidence="8 9">TBRC 7907</strain>
    </source>
</reference>
<proteinExistence type="inferred from homology"/>
<sequence length="1206" mass="128956">MEVLGPPRAWLGEDELDLGPARQRAVFAVLVSHANRTVSASELIDGVWGTSAPASATGSLHTYVSGLRRALRADRDLLVSAGSGYCLRLAPGVCDAEVFDAARVRAQRLAAAGERHEAVAVLDTALGLWRGDAYSGVPGPCADLERQRLAELRLTAIELRARALLDLGRHAELVAELTVLVGEHPLHEALRELLMLALHRSGRQAEALEAFRDARTALVDAQGIEPGPVLQDLHRRILGGEAEPAATEPLLVVPTPVARAIRRGGEPERLLGRAEETALLRGLVSDVLTGRGATVWIEGEPGIGKSELLTVALADSGSRGCQLGWAVADELAGRFPLQVVMDCLGVEPLSADPDKARLAAELHTEPAHGGWGRSDPVRAAVDRLLALVDQTCAVAPLVLVVDDLQWADDASILLWRRLAAATRQLPLLLVAATRTDPGRHELGRLRQSVAAGDGHVLRLEPLSAADTADLIGRVVGAEPGPSLRALARRTAGNPLYTKEVASALVRGNSVRLVDGRAEVDQAATDAVPESLLAAVRRTLDFLSEDTRDVLRTAALLGMEFAVGDLAVVAGRSPLELLSVLDEAIQGSVVVEAGDQLAFRHPFLRQALYDSIATPLRAALHRHAAEALDGAGAPVKPVAEHLVAVPAPIDAWVTTWLVTHHTAVCNRAPLIAVELLTRVLDTGAPDRQQRATLLVALVKVLFRLERSPEDEARKALAIATDPADVAEMRHLIAVMHYRAGDTATAIGLVREALDAPEAPEIWRARHRSLLANFRRGDLADLDLAERTARQVHAESVAVGEPYPIAHALQTLWLVSSIRRDHASAVEHVDRALEAVGDDADLAELRCDLLDNRMFTLQNLDRLAEAEAALRSAREVATRHDLPTGLQVSAAVHYYWVGRWDEALAELESVTEDGPAITFYGMREPGPAALLLHGAAALIAARRDDRAGVAAHLDAAEAHLPTTGAERESCDFYLMALALDAEQRGDDAEALRRLEPILRPDYARMMLRHQWLPYVAGLALRSGATDVAHQALAVCEAEAAQEVVPARAFAAAAHCRALVSGDPEPVVEAAEHYRAVGRSLELALALEDAAALLAAKGRADEATAALAEAVGLFAGLSARWDVQRARNRLAEHGIRSTTPVSVEAVTSSGWDALSPIENQVARLAASGLSNPEISSRLALPRRTVQSHVSHVLDKLRSPSRSAIADHLG</sequence>
<dbReference type="Proteomes" id="UP001589693">
    <property type="component" value="Unassembled WGS sequence"/>
</dbReference>
<evidence type="ECO:0000256" key="4">
    <source>
        <dbReference type="ARBA" id="ARBA00023163"/>
    </source>
</evidence>
<organism evidence="8 9">
    <name type="scientific">Allokutzneria oryzae</name>
    <dbReference type="NCBI Taxonomy" id="1378989"/>
    <lineage>
        <taxon>Bacteria</taxon>
        <taxon>Bacillati</taxon>
        <taxon>Actinomycetota</taxon>
        <taxon>Actinomycetes</taxon>
        <taxon>Pseudonocardiales</taxon>
        <taxon>Pseudonocardiaceae</taxon>
        <taxon>Allokutzneria</taxon>
    </lineage>
</organism>
<dbReference type="PROSITE" id="PS00622">
    <property type="entry name" value="HTH_LUXR_1"/>
    <property type="match status" value="1"/>
</dbReference>
<dbReference type="Pfam" id="PF03704">
    <property type="entry name" value="BTAD"/>
    <property type="match status" value="1"/>
</dbReference>
<dbReference type="PRINTS" id="PR00038">
    <property type="entry name" value="HTHLUXR"/>
</dbReference>
<accession>A0ABV6A778</accession>
<dbReference type="SMART" id="SM00421">
    <property type="entry name" value="HTH_LUXR"/>
    <property type="match status" value="1"/>
</dbReference>
<dbReference type="InterPro" id="IPR005158">
    <property type="entry name" value="BTAD"/>
</dbReference>
<evidence type="ECO:0000313" key="9">
    <source>
        <dbReference type="Proteomes" id="UP001589693"/>
    </source>
</evidence>
<dbReference type="PANTHER" id="PTHR35807:SF1">
    <property type="entry name" value="TRANSCRIPTIONAL REGULATOR REDD"/>
    <property type="match status" value="1"/>
</dbReference>
<protein>
    <submittedName>
        <fullName evidence="8">BTAD domain-containing putative transcriptional regulator</fullName>
    </submittedName>
</protein>
<dbReference type="RefSeq" id="WP_377861287.1">
    <property type="nucleotide sequence ID" value="NZ_JBHLZU010000032.1"/>
</dbReference>
<dbReference type="Gene3D" id="1.10.10.10">
    <property type="entry name" value="Winged helix-like DNA-binding domain superfamily/Winged helix DNA-binding domain"/>
    <property type="match status" value="2"/>
</dbReference>
<feature type="DNA-binding region" description="OmpR/PhoB-type" evidence="5">
    <location>
        <begin position="1"/>
        <end position="89"/>
    </location>
</feature>
<dbReference type="InterPro" id="IPR041664">
    <property type="entry name" value="AAA_16"/>
</dbReference>
<evidence type="ECO:0000313" key="8">
    <source>
        <dbReference type="EMBL" id="MFB9909012.1"/>
    </source>
</evidence>
<dbReference type="PANTHER" id="PTHR35807">
    <property type="entry name" value="TRANSCRIPTIONAL REGULATOR REDD-RELATED"/>
    <property type="match status" value="1"/>
</dbReference>
<keyword evidence="3 5" id="KW-0238">DNA-binding</keyword>
<dbReference type="InterPro" id="IPR016032">
    <property type="entry name" value="Sig_transdc_resp-reg_C-effctor"/>
</dbReference>
<dbReference type="SMART" id="SM00862">
    <property type="entry name" value="Trans_reg_C"/>
    <property type="match status" value="1"/>
</dbReference>
<feature type="domain" description="OmpR/PhoB-type" evidence="7">
    <location>
        <begin position="1"/>
        <end position="89"/>
    </location>
</feature>
<dbReference type="Gene3D" id="1.25.40.10">
    <property type="entry name" value="Tetratricopeptide repeat domain"/>
    <property type="match status" value="3"/>
</dbReference>
<dbReference type="SUPFAM" id="SSF48452">
    <property type="entry name" value="TPR-like"/>
    <property type="match status" value="2"/>
</dbReference>
<evidence type="ECO:0000259" key="6">
    <source>
        <dbReference type="PROSITE" id="PS50043"/>
    </source>
</evidence>
<gene>
    <name evidence="8" type="ORF">ACFFQA_34165</name>
</gene>
<dbReference type="CDD" id="cd06170">
    <property type="entry name" value="LuxR_C_like"/>
    <property type="match status" value="1"/>
</dbReference>
<keyword evidence="4" id="KW-0804">Transcription</keyword>
<dbReference type="InterPro" id="IPR027417">
    <property type="entry name" value="P-loop_NTPase"/>
</dbReference>
<keyword evidence="9" id="KW-1185">Reference proteome</keyword>
<dbReference type="InterPro" id="IPR051677">
    <property type="entry name" value="AfsR-DnrI-RedD_regulator"/>
</dbReference>
<dbReference type="InterPro" id="IPR011990">
    <property type="entry name" value="TPR-like_helical_dom_sf"/>
</dbReference>
<dbReference type="Pfam" id="PF00196">
    <property type="entry name" value="GerE"/>
    <property type="match status" value="1"/>
</dbReference>
<dbReference type="SUPFAM" id="SSF52540">
    <property type="entry name" value="P-loop containing nucleoside triphosphate hydrolases"/>
    <property type="match status" value="1"/>
</dbReference>
<dbReference type="PROSITE" id="PS50043">
    <property type="entry name" value="HTH_LUXR_2"/>
    <property type="match status" value="1"/>
</dbReference>
<dbReference type="SMART" id="SM01043">
    <property type="entry name" value="BTAD"/>
    <property type="match status" value="1"/>
</dbReference>
<dbReference type="EMBL" id="JBHLZU010000032">
    <property type="protein sequence ID" value="MFB9909012.1"/>
    <property type="molecule type" value="Genomic_DNA"/>
</dbReference>
<evidence type="ECO:0000256" key="5">
    <source>
        <dbReference type="PROSITE-ProRule" id="PRU01091"/>
    </source>
</evidence>
<comment type="caution">
    <text evidence="8">The sequence shown here is derived from an EMBL/GenBank/DDBJ whole genome shotgun (WGS) entry which is preliminary data.</text>
</comment>
<name>A0ABV6A778_9PSEU</name>
<dbReference type="Pfam" id="PF13191">
    <property type="entry name" value="AAA_16"/>
    <property type="match status" value="1"/>
</dbReference>
<dbReference type="Pfam" id="PF00486">
    <property type="entry name" value="Trans_reg_C"/>
    <property type="match status" value="1"/>
</dbReference>
<evidence type="ECO:0000256" key="2">
    <source>
        <dbReference type="ARBA" id="ARBA00023015"/>
    </source>
</evidence>
<dbReference type="InterPro" id="IPR001867">
    <property type="entry name" value="OmpR/PhoB-type_DNA-bd"/>
</dbReference>
<dbReference type="InterPro" id="IPR000792">
    <property type="entry name" value="Tscrpt_reg_LuxR_C"/>
</dbReference>
<dbReference type="PROSITE" id="PS51755">
    <property type="entry name" value="OMPR_PHOB"/>
    <property type="match status" value="1"/>
</dbReference>